<keyword evidence="5" id="KW-1185">Reference proteome</keyword>
<dbReference type="EMBL" id="RYFI01000011">
    <property type="protein sequence ID" value="RXF72950.1"/>
    <property type="molecule type" value="Genomic_DNA"/>
</dbReference>
<dbReference type="Proteomes" id="UP000289708">
    <property type="component" value="Unassembled WGS sequence"/>
</dbReference>
<dbReference type="PANTHER" id="PTHR10655:SF17">
    <property type="entry name" value="LYSOPHOSPHOLIPASE-LIKE PROTEIN 1"/>
    <property type="match status" value="1"/>
</dbReference>
<dbReference type="Gene3D" id="3.40.50.1820">
    <property type="entry name" value="alpha/beta hydrolase"/>
    <property type="match status" value="1"/>
</dbReference>
<evidence type="ECO:0000313" key="5">
    <source>
        <dbReference type="Proteomes" id="UP000289708"/>
    </source>
</evidence>
<keyword evidence="2 4" id="KW-0378">Hydrolase</keyword>
<protein>
    <submittedName>
        <fullName evidence="4">Alpha/beta hydrolase</fullName>
    </submittedName>
</protein>
<evidence type="ECO:0000313" key="4">
    <source>
        <dbReference type="EMBL" id="RXF72950.1"/>
    </source>
</evidence>
<accession>A0A4Q0MHG2</accession>
<dbReference type="InterPro" id="IPR003140">
    <property type="entry name" value="PLipase/COase/thioEstase"/>
</dbReference>
<proteinExistence type="inferred from homology"/>
<dbReference type="InterPro" id="IPR029058">
    <property type="entry name" value="AB_hydrolase_fold"/>
</dbReference>
<name>A0A4Q0MHG2_9HYPH</name>
<dbReference type="SUPFAM" id="SSF53474">
    <property type="entry name" value="alpha/beta-Hydrolases"/>
    <property type="match status" value="1"/>
</dbReference>
<dbReference type="OrthoDB" id="9796570at2"/>
<dbReference type="Pfam" id="PF02230">
    <property type="entry name" value="Abhydrolase_2"/>
    <property type="match status" value="1"/>
</dbReference>
<feature type="domain" description="Phospholipase/carboxylesterase/thioesterase" evidence="3">
    <location>
        <begin position="17"/>
        <end position="197"/>
    </location>
</feature>
<dbReference type="RefSeq" id="WP_128777810.1">
    <property type="nucleotide sequence ID" value="NZ_RYFI01000011.1"/>
</dbReference>
<evidence type="ECO:0000256" key="1">
    <source>
        <dbReference type="ARBA" id="ARBA00006499"/>
    </source>
</evidence>
<gene>
    <name evidence="4" type="ORF">EK403_12460</name>
</gene>
<dbReference type="GO" id="GO:0016787">
    <property type="term" value="F:hydrolase activity"/>
    <property type="evidence" value="ECO:0007669"/>
    <property type="project" value="UniProtKB-KW"/>
</dbReference>
<reference evidence="4 5" key="1">
    <citation type="submission" date="2018-12" db="EMBL/GenBank/DDBJ databases">
        <title>bacterium Hansschlegelia zhihuaiae S113.</title>
        <authorList>
            <person name="He J."/>
        </authorList>
    </citation>
    <scope>NUCLEOTIDE SEQUENCE [LARGE SCALE GENOMIC DNA]</scope>
    <source>
        <strain evidence="4 5">S 113</strain>
    </source>
</reference>
<organism evidence="4 5">
    <name type="scientific">Hansschlegelia zhihuaiae</name>
    <dbReference type="NCBI Taxonomy" id="405005"/>
    <lineage>
        <taxon>Bacteria</taxon>
        <taxon>Pseudomonadati</taxon>
        <taxon>Pseudomonadota</taxon>
        <taxon>Alphaproteobacteria</taxon>
        <taxon>Hyphomicrobiales</taxon>
        <taxon>Methylopilaceae</taxon>
        <taxon>Hansschlegelia</taxon>
    </lineage>
</organism>
<dbReference type="InterPro" id="IPR050565">
    <property type="entry name" value="LYPA1-2/EST-like"/>
</dbReference>
<dbReference type="AlphaFoldDB" id="A0A4Q0MHG2"/>
<evidence type="ECO:0000256" key="2">
    <source>
        <dbReference type="ARBA" id="ARBA00022801"/>
    </source>
</evidence>
<sequence>MAAVGTFTHAHRYVPATDASRPPLLLLHGTGGDENDLISHGRTLAPDAALLSPRGNVLEGGMPRFFRRLSEGVFDEADVRRRADDLADFVAESRRAYGLAAPIAVGFSNGANIAAATLLLRPEALAGAVLLRAMSPLRETPAADLTGKPVLILSGALDPIVPAENVARLADSLSRAGADVDHRVLPAGHALTHQDVDAPRAWLERRVAIEA</sequence>
<dbReference type="PANTHER" id="PTHR10655">
    <property type="entry name" value="LYSOPHOSPHOLIPASE-RELATED"/>
    <property type="match status" value="1"/>
</dbReference>
<evidence type="ECO:0000259" key="3">
    <source>
        <dbReference type="Pfam" id="PF02230"/>
    </source>
</evidence>
<comment type="similarity">
    <text evidence="1">Belongs to the AB hydrolase superfamily. AB hydrolase 2 family.</text>
</comment>
<comment type="caution">
    <text evidence="4">The sequence shown here is derived from an EMBL/GenBank/DDBJ whole genome shotgun (WGS) entry which is preliminary data.</text>
</comment>